<organism evidence="1 2">
    <name type="scientific">Leptotrombidium deliense</name>
    <dbReference type="NCBI Taxonomy" id="299467"/>
    <lineage>
        <taxon>Eukaryota</taxon>
        <taxon>Metazoa</taxon>
        <taxon>Ecdysozoa</taxon>
        <taxon>Arthropoda</taxon>
        <taxon>Chelicerata</taxon>
        <taxon>Arachnida</taxon>
        <taxon>Acari</taxon>
        <taxon>Acariformes</taxon>
        <taxon>Trombidiformes</taxon>
        <taxon>Prostigmata</taxon>
        <taxon>Anystina</taxon>
        <taxon>Parasitengona</taxon>
        <taxon>Trombiculoidea</taxon>
        <taxon>Trombiculidae</taxon>
        <taxon>Leptotrombidium</taxon>
    </lineage>
</organism>
<dbReference type="GO" id="GO:0032870">
    <property type="term" value="P:cellular response to hormone stimulus"/>
    <property type="evidence" value="ECO:0007669"/>
    <property type="project" value="TreeGrafter"/>
</dbReference>
<dbReference type="Proteomes" id="UP000288716">
    <property type="component" value="Unassembled WGS sequence"/>
</dbReference>
<dbReference type="GO" id="GO:0005634">
    <property type="term" value="C:nucleus"/>
    <property type="evidence" value="ECO:0007669"/>
    <property type="project" value="InterPro"/>
</dbReference>
<evidence type="ECO:0000313" key="2">
    <source>
        <dbReference type="Proteomes" id="UP000288716"/>
    </source>
</evidence>
<sequence>MDLNGEITAVDTSGSSFHHLIKSNHFVGKYVTEFVHRDDISKIQQHLKDVLSKPGYNSSQFYRFKLFRDKFIQIQTKSRKFQQSNQDFIMATHSIINDDLKDDLFNVKQEVTMTSSTTASTTDELNLQLSPMNSNEFSLNECLGLNEMFPSTSNIPIRTPATTIPHRRQVMRM</sequence>
<comment type="caution">
    <text evidence="1">The sequence shown here is derived from an EMBL/GenBank/DDBJ whole genome shotgun (WGS) entry which is preliminary data.</text>
</comment>
<keyword evidence="2" id="KW-1185">Reference proteome</keyword>
<evidence type="ECO:0000313" key="1">
    <source>
        <dbReference type="EMBL" id="RWS30857.1"/>
    </source>
</evidence>
<accession>A0A443STL9</accession>
<dbReference type="PANTHER" id="PTHR10684">
    <property type="entry name" value="NUCLEAR RECEPTOR COACTIVATOR"/>
    <property type="match status" value="1"/>
</dbReference>
<dbReference type="PANTHER" id="PTHR10684:SF4">
    <property type="entry name" value="TAIMAN, ISOFORM G"/>
    <property type="match status" value="1"/>
</dbReference>
<keyword evidence="1" id="KW-0675">Receptor</keyword>
<reference evidence="1 2" key="1">
    <citation type="journal article" date="2018" name="Gigascience">
        <title>Genomes of trombidid mites reveal novel predicted allergens and laterally-transferred genes associated with secondary metabolism.</title>
        <authorList>
            <person name="Dong X."/>
            <person name="Chaisiri K."/>
            <person name="Xia D."/>
            <person name="Armstrong S.D."/>
            <person name="Fang Y."/>
            <person name="Donnelly M.J."/>
            <person name="Kadowaki T."/>
            <person name="McGarry J.W."/>
            <person name="Darby A.C."/>
            <person name="Makepeace B.L."/>
        </authorList>
    </citation>
    <scope>NUCLEOTIDE SEQUENCE [LARGE SCALE GENOMIC DNA]</scope>
    <source>
        <strain evidence="1">UoL-UT</strain>
    </source>
</reference>
<dbReference type="STRING" id="299467.A0A443STL9"/>
<dbReference type="GO" id="GO:0003713">
    <property type="term" value="F:transcription coactivator activity"/>
    <property type="evidence" value="ECO:0007669"/>
    <property type="project" value="InterPro"/>
</dbReference>
<protein>
    <submittedName>
        <fullName evidence="1">Nuclear receptor coactivator 2-like protein</fullName>
    </submittedName>
</protein>
<name>A0A443STL9_9ACAR</name>
<gene>
    <name evidence="1" type="ORF">B4U80_03099</name>
</gene>
<dbReference type="GO" id="GO:0016922">
    <property type="term" value="F:nuclear receptor binding"/>
    <property type="evidence" value="ECO:0007669"/>
    <property type="project" value="TreeGrafter"/>
</dbReference>
<dbReference type="InterPro" id="IPR017426">
    <property type="entry name" value="Nuclear_rcpt_coactivator"/>
</dbReference>
<dbReference type="Pfam" id="PF14598">
    <property type="entry name" value="PAS_11"/>
    <property type="match status" value="1"/>
</dbReference>
<dbReference type="SUPFAM" id="SSF55785">
    <property type="entry name" value="PYP-like sensor domain (PAS domain)"/>
    <property type="match status" value="1"/>
</dbReference>
<dbReference type="VEuPathDB" id="VectorBase:LDEU001185"/>
<dbReference type="Gene3D" id="3.30.450.20">
    <property type="entry name" value="PAS domain"/>
    <property type="match status" value="1"/>
</dbReference>
<dbReference type="GO" id="GO:0045944">
    <property type="term" value="P:positive regulation of transcription by RNA polymerase II"/>
    <property type="evidence" value="ECO:0007669"/>
    <property type="project" value="TreeGrafter"/>
</dbReference>
<dbReference type="InterPro" id="IPR035965">
    <property type="entry name" value="PAS-like_dom_sf"/>
</dbReference>
<dbReference type="OrthoDB" id="10035882at2759"/>
<dbReference type="EMBL" id="NCKV01000352">
    <property type="protein sequence ID" value="RWS30857.1"/>
    <property type="molecule type" value="Genomic_DNA"/>
</dbReference>
<proteinExistence type="predicted"/>
<dbReference type="AlphaFoldDB" id="A0A443STL9"/>